<protein>
    <submittedName>
        <fullName evidence="1">Uncharacterized protein</fullName>
    </submittedName>
</protein>
<evidence type="ECO:0000313" key="1">
    <source>
        <dbReference type="EMBL" id="ADC48955.1"/>
    </source>
</evidence>
<organism evidence="1 2">
    <name type="scientific">Alkalihalophilus pseudofirmus (strain ATCC BAA-2126 / JCM 17055 / OF4)</name>
    <name type="common">Bacillus pseudofirmus</name>
    <dbReference type="NCBI Taxonomy" id="398511"/>
    <lineage>
        <taxon>Bacteria</taxon>
        <taxon>Bacillati</taxon>
        <taxon>Bacillota</taxon>
        <taxon>Bacilli</taxon>
        <taxon>Bacillales</taxon>
        <taxon>Bacillaceae</taxon>
        <taxon>Alkalihalophilus</taxon>
    </lineage>
</organism>
<dbReference type="Proteomes" id="UP000001544">
    <property type="component" value="Chromosome"/>
</dbReference>
<name>D3FXW8_ALKPO</name>
<sequence>MSVILESQVEKAKAEAQQSGNPRKLAEYSRLKQLYREQLNVLFDEENPFLRSFRGEALDEMKAKAEADGATNADKERYAIQADRFKMQEEGRRAHVGIHEAKATLRQALQSGEVKPEHEKMARDLAASNSTNENVSIFTQIQRALN</sequence>
<dbReference type="RefSeq" id="WP_012960229.1">
    <property type="nucleotide sequence ID" value="NC_013791.2"/>
</dbReference>
<accession>D3FXW8</accession>
<reference evidence="1 2" key="1">
    <citation type="journal article" date="2011" name="Environ. Microbiol.">
        <title>Genome of alkaliphilic Bacillus pseudofirmus OF4 reveals adaptations that support the ability to grow in an external pH range from 7.5 to 11.4.</title>
        <authorList>
            <person name="Janto B."/>
            <person name="Ahmed A."/>
            <person name="Ito M."/>
            <person name="Liu J."/>
            <person name="Hicks D.B."/>
            <person name="Pagni S."/>
            <person name="Fackelmayer O.J."/>
            <person name="Smith T.A."/>
            <person name="Earl J."/>
            <person name="Elbourne L.D."/>
            <person name="Hassan K."/>
            <person name="Paulsen I.T."/>
            <person name="Kolsto A.B."/>
            <person name="Tourasse N.J."/>
            <person name="Ehrlich G.D."/>
            <person name="Boissy R."/>
            <person name="Ivey D.M."/>
            <person name="Li G."/>
            <person name="Xue Y."/>
            <person name="Ma Y."/>
            <person name="Hu F.Z."/>
            <person name="Krulwich T.A."/>
        </authorList>
    </citation>
    <scope>NUCLEOTIDE SEQUENCE [LARGE SCALE GENOMIC DNA]</scope>
    <source>
        <strain evidence="2">ATCC BAA-2126 / JCM 17055 / OF4</strain>
    </source>
</reference>
<gene>
    <name evidence="1" type="ordered locus">BpOF4_04455</name>
</gene>
<proteinExistence type="predicted"/>
<dbReference type="EMBL" id="CP001878">
    <property type="protein sequence ID" value="ADC48955.1"/>
    <property type="molecule type" value="Genomic_DNA"/>
</dbReference>
<evidence type="ECO:0000313" key="2">
    <source>
        <dbReference type="Proteomes" id="UP000001544"/>
    </source>
</evidence>
<dbReference type="AlphaFoldDB" id="D3FXW8"/>
<dbReference type="STRING" id="398511.BpOF4_04455"/>
<dbReference type="KEGG" id="bpf:BpOF4_04455"/>
<keyword evidence="2" id="KW-1185">Reference proteome</keyword>
<dbReference type="HOGENOM" id="CLU_1773699_0_0_9"/>